<name>U1GAL6_ENDPU</name>
<dbReference type="EMBL" id="KE721499">
    <property type="protein sequence ID" value="ERF68721.1"/>
    <property type="molecule type" value="Genomic_DNA"/>
</dbReference>
<reference evidence="3" key="1">
    <citation type="journal article" date="2014" name="BMC Genomics">
        <title>Genome characteristics reveal the impact of lichenization on lichen-forming fungus Endocarpon pusillum Hedwig (Verrucariales, Ascomycota).</title>
        <authorList>
            <person name="Wang Y.-Y."/>
            <person name="Liu B."/>
            <person name="Zhang X.-Y."/>
            <person name="Zhou Q.-M."/>
            <person name="Zhang T."/>
            <person name="Li H."/>
            <person name="Yu Y.-F."/>
            <person name="Zhang X.-L."/>
            <person name="Hao X.-Y."/>
            <person name="Wang M."/>
            <person name="Wang L."/>
            <person name="Wei J.-C."/>
        </authorList>
    </citation>
    <scope>NUCLEOTIDE SEQUENCE [LARGE SCALE GENOMIC DNA]</scope>
    <source>
        <strain evidence="3">Z07020 / HMAS-L-300199</strain>
    </source>
</reference>
<dbReference type="HOGENOM" id="CLU_2757778_0_0_1"/>
<dbReference type="RefSeq" id="XP_007805621.1">
    <property type="nucleotide sequence ID" value="XM_007807430.1"/>
</dbReference>
<organism evidence="2 3">
    <name type="scientific">Endocarpon pusillum (strain Z07020 / HMAS-L-300199)</name>
    <name type="common">Lichen-forming fungus</name>
    <dbReference type="NCBI Taxonomy" id="1263415"/>
    <lineage>
        <taxon>Eukaryota</taxon>
        <taxon>Fungi</taxon>
        <taxon>Dikarya</taxon>
        <taxon>Ascomycota</taxon>
        <taxon>Pezizomycotina</taxon>
        <taxon>Eurotiomycetes</taxon>
        <taxon>Chaetothyriomycetidae</taxon>
        <taxon>Verrucariales</taxon>
        <taxon>Verrucariaceae</taxon>
        <taxon>Endocarpon</taxon>
    </lineage>
</organism>
<keyword evidence="3" id="KW-1185">Reference proteome</keyword>
<sequence>MFVVDEGRHVLDRQGGGDQEDAKDKDKDKMHDQVQDDDADPYVRRMREVQARMDDLAVAEERQKAHGGSS</sequence>
<proteinExistence type="predicted"/>
<evidence type="ECO:0000256" key="1">
    <source>
        <dbReference type="SAM" id="MobiDB-lite"/>
    </source>
</evidence>
<feature type="region of interest" description="Disordered" evidence="1">
    <location>
        <begin position="1"/>
        <end position="70"/>
    </location>
</feature>
<dbReference type="AlphaFoldDB" id="U1GAL6"/>
<feature type="compositionally biased region" description="Basic and acidic residues" evidence="1">
    <location>
        <begin position="1"/>
        <end position="12"/>
    </location>
</feature>
<dbReference type="GeneID" id="19242026"/>
<feature type="compositionally biased region" description="Basic and acidic residues" evidence="1">
    <location>
        <begin position="41"/>
        <end position="64"/>
    </location>
</feature>
<evidence type="ECO:0000313" key="3">
    <source>
        <dbReference type="Proteomes" id="UP000019373"/>
    </source>
</evidence>
<gene>
    <name evidence="2" type="ORF">EPUS_07139</name>
</gene>
<evidence type="ECO:0000313" key="2">
    <source>
        <dbReference type="EMBL" id="ERF68721.1"/>
    </source>
</evidence>
<accession>U1GAL6</accession>
<protein>
    <submittedName>
        <fullName evidence="2">Uncharacterized protein</fullName>
    </submittedName>
</protein>
<feature type="compositionally biased region" description="Basic and acidic residues" evidence="1">
    <location>
        <begin position="20"/>
        <end position="34"/>
    </location>
</feature>
<dbReference type="Proteomes" id="UP000019373">
    <property type="component" value="Unassembled WGS sequence"/>
</dbReference>